<reference evidence="2" key="1">
    <citation type="submission" date="2022-07" db="EMBL/GenBank/DDBJ databases">
        <title>Enhanced cultured diversity of the mouse gut microbiota enables custom-made synthetic communities.</title>
        <authorList>
            <person name="Afrizal A."/>
        </authorList>
    </citation>
    <scope>NUCLEOTIDE SEQUENCE</scope>
    <source>
        <strain evidence="2">DSM 29482</strain>
    </source>
</reference>
<gene>
    <name evidence="2" type="ORF">NSA23_06520</name>
</gene>
<evidence type="ECO:0000313" key="3">
    <source>
        <dbReference type="Proteomes" id="UP001142078"/>
    </source>
</evidence>
<keyword evidence="3" id="KW-1185">Reference proteome</keyword>
<dbReference type="RefSeq" id="WP_222704733.1">
    <property type="nucleotide sequence ID" value="NZ_CABKTM010000015.1"/>
</dbReference>
<dbReference type="Proteomes" id="UP001142078">
    <property type="component" value="Unassembled WGS sequence"/>
</dbReference>
<proteinExistence type="predicted"/>
<evidence type="ECO:0000313" key="2">
    <source>
        <dbReference type="EMBL" id="MCR2043772.1"/>
    </source>
</evidence>
<evidence type="ECO:0000259" key="1">
    <source>
        <dbReference type="PROSITE" id="PS51736"/>
    </source>
</evidence>
<dbReference type="InterPro" id="IPR006119">
    <property type="entry name" value="Resolv_N"/>
</dbReference>
<dbReference type="InterPro" id="IPR036162">
    <property type="entry name" value="Resolvase-like_N_sf"/>
</dbReference>
<comment type="caution">
    <text evidence="2">The sequence shown here is derived from an EMBL/GenBank/DDBJ whole genome shotgun (WGS) entry which is preliminary data.</text>
</comment>
<feature type="domain" description="Resolvase/invertase-type recombinase catalytic" evidence="1">
    <location>
        <begin position="20"/>
        <end position="85"/>
    </location>
</feature>
<dbReference type="EMBL" id="JANJZL010000003">
    <property type="protein sequence ID" value="MCR2043772.1"/>
    <property type="molecule type" value="Genomic_DNA"/>
</dbReference>
<dbReference type="Pfam" id="PF00239">
    <property type="entry name" value="Resolvase"/>
    <property type="match status" value="1"/>
</dbReference>
<organism evidence="2 3">
    <name type="scientific">Anaerosalibacter massiliensis</name>
    <dbReference type="NCBI Taxonomy" id="1347392"/>
    <lineage>
        <taxon>Bacteria</taxon>
        <taxon>Bacillati</taxon>
        <taxon>Bacillota</taxon>
        <taxon>Tissierellia</taxon>
        <taxon>Tissierellales</taxon>
        <taxon>Sporanaerobacteraceae</taxon>
        <taxon>Anaerosalibacter</taxon>
    </lineage>
</organism>
<accession>A0A9X2S6L9</accession>
<name>A0A9X2S6L9_9FIRM</name>
<dbReference type="Gene3D" id="3.40.50.1390">
    <property type="entry name" value="Resolvase, N-terminal catalytic domain"/>
    <property type="match status" value="1"/>
</dbReference>
<dbReference type="GO" id="GO:0000150">
    <property type="term" value="F:DNA strand exchange activity"/>
    <property type="evidence" value="ECO:0007669"/>
    <property type="project" value="InterPro"/>
</dbReference>
<dbReference type="PROSITE" id="PS51736">
    <property type="entry name" value="RECOMBINASES_3"/>
    <property type="match status" value="1"/>
</dbReference>
<dbReference type="SUPFAM" id="SSF53041">
    <property type="entry name" value="Resolvase-like"/>
    <property type="match status" value="1"/>
</dbReference>
<sequence length="85" mass="9791">MKKITIIPVKKSLESNGKLKVAAYCRVSTERESQRSSIDLQIRHYAELIQNNPEWDFAGVFYDYESGLRREQRSGLEAMLKKAGI</sequence>
<dbReference type="AlphaFoldDB" id="A0A9X2S6L9"/>
<dbReference type="GO" id="GO:0003677">
    <property type="term" value="F:DNA binding"/>
    <property type="evidence" value="ECO:0007669"/>
    <property type="project" value="InterPro"/>
</dbReference>
<protein>
    <submittedName>
        <fullName evidence="2">Recombinase family protein</fullName>
    </submittedName>
</protein>